<protein>
    <submittedName>
        <fullName evidence="1">Uncharacterized protein</fullName>
    </submittedName>
</protein>
<keyword evidence="2" id="KW-1185">Reference proteome</keyword>
<evidence type="ECO:0000313" key="2">
    <source>
        <dbReference type="Proteomes" id="UP000790377"/>
    </source>
</evidence>
<accession>A0ACB7ZZB7</accession>
<name>A0ACB7ZZB7_9AGAM</name>
<reference evidence="1" key="1">
    <citation type="journal article" date="2021" name="New Phytol.">
        <title>Evolutionary innovations through gain and loss of genes in the ectomycorrhizal Boletales.</title>
        <authorList>
            <person name="Wu G."/>
            <person name="Miyauchi S."/>
            <person name="Morin E."/>
            <person name="Kuo A."/>
            <person name="Drula E."/>
            <person name="Varga T."/>
            <person name="Kohler A."/>
            <person name="Feng B."/>
            <person name="Cao Y."/>
            <person name="Lipzen A."/>
            <person name="Daum C."/>
            <person name="Hundley H."/>
            <person name="Pangilinan J."/>
            <person name="Johnson J."/>
            <person name="Barry K."/>
            <person name="LaButti K."/>
            <person name="Ng V."/>
            <person name="Ahrendt S."/>
            <person name="Min B."/>
            <person name="Choi I.G."/>
            <person name="Park H."/>
            <person name="Plett J.M."/>
            <person name="Magnuson J."/>
            <person name="Spatafora J.W."/>
            <person name="Nagy L.G."/>
            <person name="Henrissat B."/>
            <person name="Grigoriev I.V."/>
            <person name="Yang Z.L."/>
            <person name="Xu J."/>
            <person name="Martin F.M."/>
        </authorList>
    </citation>
    <scope>NUCLEOTIDE SEQUENCE</scope>
    <source>
        <strain evidence="1">ATCC 28755</strain>
    </source>
</reference>
<sequence length="120" mass="13119">MSTRGVIGMSVAAATMTMTAAFACTRNRQLRTPVRGRASGCDFHAPGYEDWNVMHAKHTGLFQSSRWLSHPGSGYFVYRRFAATYPCPNVWTGIGSKSTLTCPCNAVVSTSVACHHSRCR</sequence>
<proteinExistence type="predicted"/>
<comment type="caution">
    <text evidence="1">The sequence shown here is derived from an EMBL/GenBank/DDBJ whole genome shotgun (WGS) entry which is preliminary data.</text>
</comment>
<organism evidence="1 2">
    <name type="scientific">Hygrophoropsis aurantiaca</name>
    <dbReference type="NCBI Taxonomy" id="72124"/>
    <lineage>
        <taxon>Eukaryota</taxon>
        <taxon>Fungi</taxon>
        <taxon>Dikarya</taxon>
        <taxon>Basidiomycota</taxon>
        <taxon>Agaricomycotina</taxon>
        <taxon>Agaricomycetes</taxon>
        <taxon>Agaricomycetidae</taxon>
        <taxon>Boletales</taxon>
        <taxon>Coniophorineae</taxon>
        <taxon>Hygrophoropsidaceae</taxon>
        <taxon>Hygrophoropsis</taxon>
    </lineage>
</organism>
<gene>
    <name evidence="1" type="ORF">BJ138DRAFT_626681</name>
</gene>
<dbReference type="EMBL" id="MU268010">
    <property type="protein sequence ID" value="KAH7906504.1"/>
    <property type="molecule type" value="Genomic_DNA"/>
</dbReference>
<dbReference type="Proteomes" id="UP000790377">
    <property type="component" value="Unassembled WGS sequence"/>
</dbReference>
<evidence type="ECO:0000313" key="1">
    <source>
        <dbReference type="EMBL" id="KAH7906504.1"/>
    </source>
</evidence>